<accession>X0ZVI1</accession>
<feature type="transmembrane region" description="Helical" evidence="1">
    <location>
        <begin position="101"/>
        <end position="123"/>
    </location>
</feature>
<dbReference type="InterPro" id="IPR007563">
    <property type="entry name" value="DUF554"/>
</dbReference>
<feature type="transmembrane region" description="Helical" evidence="1">
    <location>
        <begin position="185"/>
        <end position="205"/>
    </location>
</feature>
<feature type="transmembrane region" description="Helical" evidence="1">
    <location>
        <begin position="6"/>
        <end position="24"/>
    </location>
</feature>
<proteinExistence type="predicted"/>
<evidence type="ECO:0000256" key="1">
    <source>
        <dbReference type="SAM" id="Phobius"/>
    </source>
</evidence>
<keyword evidence="1" id="KW-1133">Transmembrane helix</keyword>
<evidence type="ECO:0008006" key="3">
    <source>
        <dbReference type="Google" id="ProtNLM"/>
    </source>
</evidence>
<dbReference type="AlphaFoldDB" id="X0ZVI1"/>
<evidence type="ECO:0000313" key="2">
    <source>
        <dbReference type="EMBL" id="GAG73840.1"/>
    </source>
</evidence>
<organism evidence="2">
    <name type="scientific">marine sediment metagenome</name>
    <dbReference type="NCBI Taxonomy" id="412755"/>
    <lineage>
        <taxon>unclassified sequences</taxon>
        <taxon>metagenomes</taxon>
        <taxon>ecological metagenomes</taxon>
    </lineage>
</organism>
<feature type="transmembrane region" description="Helical" evidence="1">
    <location>
        <begin position="143"/>
        <end position="165"/>
    </location>
</feature>
<protein>
    <recommendedName>
        <fullName evidence="3">DUF554 domain-containing protein</fullName>
    </recommendedName>
</protein>
<sequence>MFLMRGTIVNVIAIFLGCSVGFILKSKFPERIGKIIMQALGLASLLIGAQMALKTDNILLVIFSLVIGGVIGEIIGIEEGLERFGERVKLKFKSNTTSERFVEGFVTASLLYCVGSMAIMGALKEGLSGNPDILYTKSLLDGLTSIAFTAAMGIGVVFSAIPVFLYQGGITLLSRLIKDFLSPEIINEMTAVGGILILGIGFGLLEIKKIKIGNLLPAILVAALLVAIFN</sequence>
<reference evidence="2" key="1">
    <citation type="journal article" date="2014" name="Front. Microbiol.">
        <title>High frequency of phylogenetically diverse reductive dehalogenase-homologous genes in deep subseafloor sedimentary metagenomes.</title>
        <authorList>
            <person name="Kawai M."/>
            <person name="Futagami T."/>
            <person name="Toyoda A."/>
            <person name="Takaki Y."/>
            <person name="Nishi S."/>
            <person name="Hori S."/>
            <person name="Arai W."/>
            <person name="Tsubouchi T."/>
            <person name="Morono Y."/>
            <person name="Uchiyama I."/>
            <person name="Ito T."/>
            <person name="Fujiyama A."/>
            <person name="Inagaki F."/>
            <person name="Takami H."/>
        </authorList>
    </citation>
    <scope>NUCLEOTIDE SEQUENCE</scope>
    <source>
        <strain evidence="2">Expedition CK06-06</strain>
    </source>
</reference>
<dbReference type="Pfam" id="PF04474">
    <property type="entry name" value="DUF554"/>
    <property type="match status" value="1"/>
</dbReference>
<name>X0ZVI1_9ZZZZ</name>
<dbReference type="PANTHER" id="PTHR36111">
    <property type="entry name" value="INNER MEMBRANE PROTEIN-RELATED"/>
    <property type="match status" value="1"/>
</dbReference>
<dbReference type="PROSITE" id="PS51257">
    <property type="entry name" value="PROKAR_LIPOPROTEIN"/>
    <property type="match status" value="1"/>
</dbReference>
<comment type="caution">
    <text evidence="2">The sequence shown here is derived from an EMBL/GenBank/DDBJ whole genome shotgun (WGS) entry which is preliminary data.</text>
</comment>
<feature type="transmembrane region" description="Helical" evidence="1">
    <location>
        <begin position="211"/>
        <end position="229"/>
    </location>
</feature>
<gene>
    <name evidence="2" type="ORF">S01H4_02713</name>
</gene>
<feature type="transmembrane region" description="Helical" evidence="1">
    <location>
        <begin position="59"/>
        <end position="81"/>
    </location>
</feature>
<keyword evidence="1" id="KW-0812">Transmembrane</keyword>
<dbReference type="PANTHER" id="PTHR36111:SF2">
    <property type="entry name" value="INNER MEMBRANE PROTEIN"/>
    <property type="match status" value="1"/>
</dbReference>
<dbReference type="EMBL" id="BART01000615">
    <property type="protein sequence ID" value="GAG73840.1"/>
    <property type="molecule type" value="Genomic_DNA"/>
</dbReference>
<keyword evidence="1" id="KW-0472">Membrane</keyword>
<feature type="transmembrane region" description="Helical" evidence="1">
    <location>
        <begin position="36"/>
        <end position="53"/>
    </location>
</feature>